<dbReference type="Pfam" id="PF00028">
    <property type="entry name" value="Cadherin"/>
    <property type="match status" value="1"/>
</dbReference>
<sequence length="310" mass="33725">MAGTRLPRLETLVLLAMGAVLVGSQSSTNRIPSLVTGQLTYFTVPENAPIGSSIFQISATDQDGDHLTFKTATDETTSLVNIQNVVNQGTVSTCKITLKIELDCDNSPRSRFLYFIIADNVYEIRIKITMIITDVNDNPPSFVALPYITSIPEDQAVNSVIFTVLASDPDTGLGGNIKYSFKSDQADYNAKFDLDPISGNITLKTSLDYEERSFYHLKISSMDEGSPSCPSPQCICKATPEVCKAEPVDLFITILDVEDTPPVFEGLPYIGTVSEDKPEGFLILRVIASDGDRGVAVPNNVYFTISGGKR</sequence>
<keyword evidence="4" id="KW-0130">Cell adhesion</keyword>
<dbReference type="AlphaFoldDB" id="A0AAV2HCH3"/>
<dbReference type="PANTHER" id="PTHR24027:SF438">
    <property type="entry name" value="CADHERIN 23"/>
    <property type="match status" value="1"/>
</dbReference>
<evidence type="ECO:0000313" key="10">
    <source>
        <dbReference type="EMBL" id="CAL1529848.1"/>
    </source>
</evidence>
<gene>
    <name evidence="10" type="ORF">GSLYS_00003981001</name>
</gene>
<feature type="domain" description="Cadherin" evidence="9">
    <location>
        <begin position="36"/>
        <end position="142"/>
    </location>
</feature>
<dbReference type="SMART" id="SM00112">
    <property type="entry name" value="CA"/>
    <property type="match status" value="2"/>
</dbReference>
<comment type="caution">
    <text evidence="10">The sequence shown here is derived from an EMBL/GenBank/DDBJ whole genome shotgun (WGS) entry which is preliminary data.</text>
</comment>
<dbReference type="SUPFAM" id="SSF49313">
    <property type="entry name" value="Cadherin-like"/>
    <property type="match status" value="3"/>
</dbReference>
<keyword evidence="8" id="KW-0732">Signal</keyword>
<keyword evidence="6" id="KW-0325">Glycoprotein</keyword>
<evidence type="ECO:0000256" key="7">
    <source>
        <dbReference type="PROSITE-ProRule" id="PRU00043"/>
    </source>
</evidence>
<accession>A0AAV2HCH3</accession>
<evidence type="ECO:0000313" key="11">
    <source>
        <dbReference type="Proteomes" id="UP001497497"/>
    </source>
</evidence>
<dbReference type="Proteomes" id="UP001497497">
    <property type="component" value="Unassembled WGS sequence"/>
</dbReference>
<evidence type="ECO:0000256" key="6">
    <source>
        <dbReference type="ARBA" id="ARBA00023180"/>
    </source>
</evidence>
<dbReference type="PROSITE" id="PS50268">
    <property type="entry name" value="CADHERIN_2"/>
    <property type="match status" value="2"/>
</dbReference>
<dbReference type="PANTHER" id="PTHR24027">
    <property type="entry name" value="CADHERIN-23"/>
    <property type="match status" value="1"/>
</dbReference>
<evidence type="ECO:0000259" key="9">
    <source>
        <dbReference type="PROSITE" id="PS50268"/>
    </source>
</evidence>
<evidence type="ECO:0000256" key="8">
    <source>
        <dbReference type="SAM" id="SignalP"/>
    </source>
</evidence>
<dbReference type="GO" id="GO:0008013">
    <property type="term" value="F:beta-catenin binding"/>
    <property type="evidence" value="ECO:0007669"/>
    <property type="project" value="TreeGrafter"/>
</dbReference>
<reference evidence="10 11" key="1">
    <citation type="submission" date="2024-04" db="EMBL/GenBank/DDBJ databases">
        <authorList>
            <consortium name="Genoscope - CEA"/>
            <person name="William W."/>
        </authorList>
    </citation>
    <scope>NUCLEOTIDE SEQUENCE [LARGE SCALE GENOMIC DNA]</scope>
</reference>
<feature type="chain" id="PRO_5043494841" description="Cadherin domain-containing protein" evidence="8">
    <location>
        <begin position="25"/>
        <end position="310"/>
    </location>
</feature>
<dbReference type="Gene3D" id="2.60.40.60">
    <property type="entry name" value="Cadherins"/>
    <property type="match status" value="3"/>
</dbReference>
<feature type="signal peptide" evidence="8">
    <location>
        <begin position="1"/>
        <end position="24"/>
    </location>
</feature>
<proteinExistence type="predicted"/>
<dbReference type="FunFam" id="2.60.40.60:FF:000002">
    <property type="entry name" value="Protocadherin alpha 2"/>
    <property type="match status" value="1"/>
</dbReference>
<keyword evidence="5" id="KW-0472">Membrane</keyword>
<dbReference type="InterPro" id="IPR039808">
    <property type="entry name" value="Cadherin"/>
</dbReference>
<evidence type="ECO:0000256" key="2">
    <source>
        <dbReference type="ARBA" id="ARBA00022737"/>
    </source>
</evidence>
<evidence type="ECO:0000256" key="1">
    <source>
        <dbReference type="ARBA" id="ARBA00004167"/>
    </source>
</evidence>
<keyword evidence="2" id="KW-0677">Repeat</keyword>
<evidence type="ECO:0000256" key="3">
    <source>
        <dbReference type="ARBA" id="ARBA00022837"/>
    </source>
</evidence>
<feature type="domain" description="Cadherin" evidence="9">
    <location>
        <begin position="143"/>
        <end position="264"/>
    </location>
</feature>
<dbReference type="GO" id="GO:0016477">
    <property type="term" value="P:cell migration"/>
    <property type="evidence" value="ECO:0007669"/>
    <property type="project" value="TreeGrafter"/>
</dbReference>
<comment type="subcellular location">
    <subcellularLocation>
        <location evidence="1">Membrane</location>
        <topology evidence="1">Single-pass membrane protein</topology>
    </subcellularLocation>
</comment>
<organism evidence="10 11">
    <name type="scientific">Lymnaea stagnalis</name>
    <name type="common">Great pond snail</name>
    <name type="synonym">Helix stagnalis</name>
    <dbReference type="NCBI Taxonomy" id="6523"/>
    <lineage>
        <taxon>Eukaryota</taxon>
        <taxon>Metazoa</taxon>
        <taxon>Spiralia</taxon>
        <taxon>Lophotrochozoa</taxon>
        <taxon>Mollusca</taxon>
        <taxon>Gastropoda</taxon>
        <taxon>Heterobranchia</taxon>
        <taxon>Euthyneura</taxon>
        <taxon>Panpulmonata</taxon>
        <taxon>Hygrophila</taxon>
        <taxon>Lymnaeoidea</taxon>
        <taxon>Lymnaeidae</taxon>
        <taxon>Lymnaea</taxon>
    </lineage>
</organism>
<dbReference type="InterPro" id="IPR015919">
    <property type="entry name" value="Cadherin-like_sf"/>
</dbReference>
<dbReference type="EMBL" id="CAXITT010000057">
    <property type="protein sequence ID" value="CAL1529848.1"/>
    <property type="molecule type" value="Genomic_DNA"/>
</dbReference>
<protein>
    <recommendedName>
        <fullName evidence="9">Cadherin domain-containing protein</fullName>
    </recommendedName>
</protein>
<name>A0AAV2HCH3_LYMST</name>
<dbReference type="GO" id="GO:0016342">
    <property type="term" value="C:catenin complex"/>
    <property type="evidence" value="ECO:0007669"/>
    <property type="project" value="TreeGrafter"/>
</dbReference>
<keyword evidence="11" id="KW-1185">Reference proteome</keyword>
<dbReference type="GO" id="GO:0007156">
    <property type="term" value="P:homophilic cell adhesion via plasma membrane adhesion molecules"/>
    <property type="evidence" value="ECO:0007669"/>
    <property type="project" value="InterPro"/>
</dbReference>
<dbReference type="PRINTS" id="PR00205">
    <property type="entry name" value="CADHERIN"/>
</dbReference>
<dbReference type="InterPro" id="IPR002126">
    <property type="entry name" value="Cadherin-like_dom"/>
</dbReference>
<dbReference type="GO" id="GO:0045296">
    <property type="term" value="F:cadherin binding"/>
    <property type="evidence" value="ECO:0007669"/>
    <property type="project" value="TreeGrafter"/>
</dbReference>
<evidence type="ECO:0000256" key="5">
    <source>
        <dbReference type="ARBA" id="ARBA00023136"/>
    </source>
</evidence>
<keyword evidence="3 7" id="KW-0106">Calcium</keyword>
<dbReference type="CDD" id="cd11304">
    <property type="entry name" value="Cadherin_repeat"/>
    <property type="match status" value="2"/>
</dbReference>
<dbReference type="GO" id="GO:0005509">
    <property type="term" value="F:calcium ion binding"/>
    <property type="evidence" value="ECO:0007669"/>
    <property type="project" value="UniProtKB-UniRule"/>
</dbReference>
<evidence type="ECO:0000256" key="4">
    <source>
        <dbReference type="ARBA" id="ARBA00022889"/>
    </source>
</evidence>